<dbReference type="GO" id="GO:0003700">
    <property type="term" value="F:DNA-binding transcription factor activity"/>
    <property type="evidence" value="ECO:0007669"/>
    <property type="project" value="InterPro"/>
</dbReference>
<evidence type="ECO:0000256" key="2">
    <source>
        <dbReference type="ARBA" id="ARBA00023125"/>
    </source>
</evidence>
<evidence type="ECO:0000256" key="1">
    <source>
        <dbReference type="ARBA" id="ARBA00023015"/>
    </source>
</evidence>
<organism evidence="6 8">
    <name type="scientific">Holdemania massiliensis</name>
    <dbReference type="NCBI Taxonomy" id="1468449"/>
    <lineage>
        <taxon>Bacteria</taxon>
        <taxon>Bacillati</taxon>
        <taxon>Bacillota</taxon>
        <taxon>Erysipelotrichia</taxon>
        <taxon>Erysipelotrichales</taxon>
        <taxon>Erysipelotrichaceae</taxon>
        <taxon>Holdemania</taxon>
    </lineage>
</organism>
<evidence type="ECO:0000256" key="3">
    <source>
        <dbReference type="ARBA" id="ARBA00023163"/>
    </source>
</evidence>
<dbReference type="PROSITE" id="PS50995">
    <property type="entry name" value="HTH_MARR_2"/>
    <property type="match status" value="1"/>
</dbReference>
<accession>A0A6N7SBU1</accession>
<keyword evidence="2" id="KW-0238">DNA-binding</keyword>
<dbReference type="SUPFAM" id="SSF46785">
    <property type="entry name" value="Winged helix' DNA-binding domain"/>
    <property type="match status" value="1"/>
</dbReference>
<evidence type="ECO:0000313" key="9">
    <source>
        <dbReference type="Proteomes" id="UP000480929"/>
    </source>
</evidence>
<dbReference type="GO" id="GO:0003677">
    <property type="term" value="F:DNA binding"/>
    <property type="evidence" value="ECO:0007669"/>
    <property type="project" value="UniProtKB-KW"/>
</dbReference>
<dbReference type="InterPro" id="IPR000835">
    <property type="entry name" value="HTH_MarR-typ"/>
</dbReference>
<evidence type="ECO:0000313" key="8">
    <source>
        <dbReference type="Proteomes" id="UP000433575"/>
    </source>
</evidence>
<proteinExistence type="predicted"/>
<dbReference type="EMBL" id="WKPI01000059">
    <property type="protein sequence ID" value="MSC35158.1"/>
    <property type="molecule type" value="Genomic_DNA"/>
</dbReference>
<sequence length="141" mass="16912">MQRRIGYEIREIQQMIHQKMEQFRHENDCELTFVQTRTIGYLIANQDHDVFQRDLEKELRIRRSTASEILNVLERDGYLYRASAQQDARLKKLVLTEKALQLNQKMTENIDRMEALLSQSISQQDQEHFFSVLDQIKKNLE</sequence>
<keyword evidence="3" id="KW-0804">Transcription</keyword>
<dbReference type="PANTHER" id="PTHR42756:SF1">
    <property type="entry name" value="TRANSCRIPTIONAL REPRESSOR OF EMRAB OPERON"/>
    <property type="match status" value="1"/>
</dbReference>
<evidence type="ECO:0000313" key="6">
    <source>
        <dbReference type="EMBL" id="MSA91391.1"/>
    </source>
</evidence>
<name>A0A6N7SBU1_9FIRM</name>
<dbReference type="RefSeq" id="WP_020224394.1">
    <property type="nucleotide sequence ID" value="NZ_AP031450.1"/>
</dbReference>
<dbReference type="SMART" id="SM00347">
    <property type="entry name" value="HTH_MARR"/>
    <property type="match status" value="1"/>
</dbReference>
<dbReference type="Pfam" id="PF12802">
    <property type="entry name" value="MarR_2"/>
    <property type="match status" value="1"/>
</dbReference>
<evidence type="ECO:0000256" key="4">
    <source>
        <dbReference type="SAM" id="Coils"/>
    </source>
</evidence>
<keyword evidence="1" id="KW-0805">Transcription regulation</keyword>
<gene>
    <name evidence="7" type="ORF">GKD88_18765</name>
    <name evidence="6" type="ORF">GKE08_18905</name>
</gene>
<dbReference type="EMBL" id="WKPJ01000057">
    <property type="protein sequence ID" value="MSA91391.1"/>
    <property type="molecule type" value="Genomic_DNA"/>
</dbReference>
<keyword evidence="4" id="KW-0175">Coiled coil</keyword>
<evidence type="ECO:0000259" key="5">
    <source>
        <dbReference type="PROSITE" id="PS50995"/>
    </source>
</evidence>
<dbReference type="Proteomes" id="UP000480929">
    <property type="component" value="Unassembled WGS sequence"/>
</dbReference>
<feature type="coiled-coil region" evidence="4">
    <location>
        <begin position="96"/>
        <end position="123"/>
    </location>
</feature>
<keyword evidence="9" id="KW-1185">Reference proteome</keyword>
<dbReference type="GeneID" id="42456259"/>
<feature type="domain" description="HTH marR-type" evidence="5">
    <location>
        <begin position="1"/>
        <end position="138"/>
    </location>
</feature>
<dbReference type="Proteomes" id="UP000433575">
    <property type="component" value="Unassembled WGS sequence"/>
</dbReference>
<dbReference type="PRINTS" id="PR00598">
    <property type="entry name" value="HTHMARR"/>
</dbReference>
<dbReference type="PANTHER" id="PTHR42756">
    <property type="entry name" value="TRANSCRIPTIONAL REGULATOR, MARR"/>
    <property type="match status" value="1"/>
</dbReference>
<reference evidence="8 9" key="1">
    <citation type="journal article" date="2019" name="Nat. Med.">
        <title>A library of human gut bacterial isolates paired with longitudinal multiomics data enables mechanistic microbiome research.</title>
        <authorList>
            <person name="Poyet M."/>
            <person name="Groussin M."/>
            <person name="Gibbons S.M."/>
            <person name="Avila-Pacheco J."/>
            <person name="Jiang X."/>
            <person name="Kearney S.M."/>
            <person name="Perrotta A.R."/>
            <person name="Berdy B."/>
            <person name="Zhao S."/>
            <person name="Lieberman T.D."/>
            <person name="Swanson P.K."/>
            <person name="Smith M."/>
            <person name="Roesemann S."/>
            <person name="Alexander J.E."/>
            <person name="Rich S.A."/>
            <person name="Livny J."/>
            <person name="Vlamakis H."/>
            <person name="Clish C."/>
            <person name="Bullock K."/>
            <person name="Deik A."/>
            <person name="Scott J."/>
            <person name="Pierce K.A."/>
            <person name="Xavier R.J."/>
            <person name="Alm E.J."/>
        </authorList>
    </citation>
    <scope>NUCLEOTIDE SEQUENCE [LARGE SCALE GENOMIC DNA]</scope>
    <source>
        <strain evidence="6 8">BIOML-A4</strain>
        <strain evidence="7 9">BIOML-A5</strain>
    </source>
</reference>
<dbReference type="OrthoDB" id="384891at2"/>
<dbReference type="AlphaFoldDB" id="A0A6N7SBU1"/>
<evidence type="ECO:0000313" key="7">
    <source>
        <dbReference type="EMBL" id="MSC35158.1"/>
    </source>
</evidence>
<dbReference type="Gene3D" id="1.10.10.10">
    <property type="entry name" value="Winged helix-like DNA-binding domain superfamily/Winged helix DNA-binding domain"/>
    <property type="match status" value="1"/>
</dbReference>
<dbReference type="InterPro" id="IPR036390">
    <property type="entry name" value="WH_DNA-bd_sf"/>
</dbReference>
<dbReference type="InterPro" id="IPR036388">
    <property type="entry name" value="WH-like_DNA-bd_sf"/>
</dbReference>
<protein>
    <submittedName>
        <fullName evidence="6">MarR family transcriptional regulator</fullName>
    </submittedName>
</protein>
<comment type="caution">
    <text evidence="6">The sequence shown here is derived from an EMBL/GenBank/DDBJ whole genome shotgun (WGS) entry which is preliminary data.</text>
</comment>